<feature type="transmembrane region" description="Helical" evidence="5">
    <location>
        <begin position="148"/>
        <end position="168"/>
    </location>
</feature>
<keyword evidence="4 5" id="KW-0472">Membrane</keyword>
<organism evidence="6 7">
    <name type="scientific">Gallus gallus</name>
    <name type="common">Chicken</name>
    <dbReference type="NCBI Taxonomy" id="9031"/>
    <lineage>
        <taxon>Eukaryota</taxon>
        <taxon>Metazoa</taxon>
        <taxon>Chordata</taxon>
        <taxon>Craniata</taxon>
        <taxon>Vertebrata</taxon>
        <taxon>Euteleostomi</taxon>
        <taxon>Archelosauria</taxon>
        <taxon>Archosauria</taxon>
        <taxon>Dinosauria</taxon>
        <taxon>Saurischia</taxon>
        <taxon>Theropoda</taxon>
        <taxon>Coelurosauria</taxon>
        <taxon>Aves</taxon>
        <taxon>Neognathae</taxon>
        <taxon>Galloanserae</taxon>
        <taxon>Galliformes</taxon>
        <taxon>Phasianidae</taxon>
        <taxon>Phasianinae</taxon>
        <taxon>Gallus</taxon>
    </lineage>
</organism>
<comment type="subcellular location">
    <subcellularLocation>
        <location evidence="1">Membrane</location>
        <topology evidence="1">Multi-pass membrane protein</topology>
    </subcellularLocation>
</comment>
<evidence type="ECO:0000256" key="5">
    <source>
        <dbReference type="SAM" id="Phobius"/>
    </source>
</evidence>
<gene>
    <name evidence="6" type="primary">LHFPL3</name>
</gene>
<dbReference type="Pfam" id="PF10242">
    <property type="entry name" value="L_HMGIC_fpl"/>
    <property type="match status" value="1"/>
</dbReference>
<protein>
    <submittedName>
        <fullName evidence="6">LHFPL tetraspan subfamily member 3</fullName>
    </submittedName>
</protein>
<reference evidence="6" key="3">
    <citation type="submission" date="2025-09" db="UniProtKB">
        <authorList>
            <consortium name="Ensembl"/>
        </authorList>
    </citation>
    <scope>IDENTIFICATION</scope>
    <source>
        <strain evidence="6">broiler</strain>
    </source>
</reference>
<dbReference type="InterPro" id="IPR019372">
    <property type="entry name" value="LHFPL"/>
</dbReference>
<evidence type="ECO:0000313" key="6">
    <source>
        <dbReference type="Ensembl" id="ENSGALP00010013626.1"/>
    </source>
</evidence>
<dbReference type="GO" id="GO:0005886">
    <property type="term" value="C:plasma membrane"/>
    <property type="evidence" value="ECO:0000318"/>
    <property type="project" value="GO_Central"/>
</dbReference>
<evidence type="ECO:0000313" key="7">
    <source>
        <dbReference type="Proteomes" id="UP000000539"/>
    </source>
</evidence>
<dbReference type="Proteomes" id="UP000000539">
    <property type="component" value="Chromosome 1"/>
</dbReference>
<name>A0A8V0YCG0_CHICK</name>
<dbReference type="OrthoDB" id="5873721at2759"/>
<reference evidence="6" key="1">
    <citation type="submission" date="2020-11" db="EMBL/GenBank/DDBJ databases">
        <title>Gallus gallus (Chicken) genome, bGalGal1, GRCg7b, maternal haplotype autosomes + Z &amp; W.</title>
        <authorList>
            <person name="Warren W."/>
            <person name="Formenti G."/>
            <person name="Fedrigo O."/>
            <person name="Haase B."/>
            <person name="Mountcastle J."/>
            <person name="Balacco J."/>
            <person name="Tracey A."/>
            <person name="Schneider V."/>
            <person name="Okimoto R."/>
            <person name="Cheng H."/>
            <person name="Hawken R."/>
            <person name="Howe K."/>
            <person name="Jarvis E.D."/>
        </authorList>
    </citation>
    <scope>NUCLEOTIDE SEQUENCE [LARGE SCALE GENOMIC DNA]</scope>
    <source>
        <strain evidence="6">Broiler</strain>
    </source>
</reference>
<feature type="transmembrane region" description="Helical" evidence="5">
    <location>
        <begin position="196"/>
        <end position="218"/>
    </location>
</feature>
<reference evidence="6" key="2">
    <citation type="submission" date="2025-08" db="UniProtKB">
        <authorList>
            <consortium name="Ensembl"/>
        </authorList>
    </citation>
    <scope>IDENTIFICATION</scope>
    <source>
        <strain evidence="6">broiler</strain>
    </source>
</reference>
<feature type="transmembrane region" description="Helical" evidence="5">
    <location>
        <begin position="46"/>
        <end position="69"/>
    </location>
</feature>
<dbReference type="GeneTree" id="ENSGT00990000203541"/>
<dbReference type="Ensembl" id="ENSGALT00010023818.1">
    <property type="protein sequence ID" value="ENSGALP00010013626.1"/>
    <property type="gene ID" value="ENSGALG00010009991.1"/>
</dbReference>
<keyword evidence="3 5" id="KW-1133">Transmembrane helix</keyword>
<sequence>MPGAAAGTAATGAGSAGAAAAGMLPAQEAAKIYHTNYVRNSRAIGVLWAIFTICFAIVNVVCFIQPYWIGDGVDTPQAGYFGLFHYCIGNGFSRELTCRGSFTDFSSLPSGAFKAASFFIGLSMMLIIACIVCFILFFFCNTATVYKICAWMQLTSAACLVLGCMIFPDGWDSDEVKRMCGEKTDKYTLGACSVRWAYILAIIGILDALILSFLAFVLGNRQDSLLAEELKLENKGTEQILKWKKTLSTVCLELVPTSQHPDTHLGTQPPALFSAVQQSSGSAGPHLPYWGTQELLVARQKSCHPRIFPSAQTVLLSQSSLE</sequence>
<keyword evidence="7" id="KW-1185">Reference proteome</keyword>
<evidence type="ECO:0000256" key="1">
    <source>
        <dbReference type="ARBA" id="ARBA00004141"/>
    </source>
</evidence>
<keyword evidence="2 5" id="KW-0812">Transmembrane</keyword>
<dbReference type="PANTHER" id="PTHR12489:SF13">
    <property type="entry name" value="LHFPL TETRASPAN SUBFAMILY MEMBER 3 PROTEIN"/>
    <property type="match status" value="1"/>
</dbReference>
<evidence type="ECO:0000256" key="3">
    <source>
        <dbReference type="ARBA" id="ARBA00022989"/>
    </source>
</evidence>
<dbReference type="GO" id="GO:0007605">
    <property type="term" value="P:sensory perception of sound"/>
    <property type="evidence" value="ECO:0000318"/>
    <property type="project" value="GO_Central"/>
</dbReference>
<accession>A0A8V0YCG0</accession>
<feature type="transmembrane region" description="Helical" evidence="5">
    <location>
        <begin position="115"/>
        <end position="139"/>
    </location>
</feature>
<dbReference type="AlphaFoldDB" id="A0A8V0YCG0"/>
<evidence type="ECO:0000256" key="2">
    <source>
        <dbReference type="ARBA" id="ARBA00022692"/>
    </source>
</evidence>
<dbReference type="PANTHER" id="PTHR12489">
    <property type="entry name" value="LIPOMA HMGIC FUSION PARTNER-LIKE PROTEIN"/>
    <property type="match status" value="1"/>
</dbReference>
<evidence type="ECO:0000256" key="4">
    <source>
        <dbReference type="ARBA" id="ARBA00023136"/>
    </source>
</evidence>
<proteinExistence type="predicted"/>